<keyword evidence="2" id="KW-1185">Reference proteome</keyword>
<organism evidence="1 2">
    <name type="scientific">Triparma retinervis</name>
    <dbReference type="NCBI Taxonomy" id="2557542"/>
    <lineage>
        <taxon>Eukaryota</taxon>
        <taxon>Sar</taxon>
        <taxon>Stramenopiles</taxon>
        <taxon>Ochrophyta</taxon>
        <taxon>Bolidophyceae</taxon>
        <taxon>Parmales</taxon>
        <taxon>Triparmaceae</taxon>
        <taxon>Triparma</taxon>
    </lineage>
</organism>
<reference evidence="1" key="1">
    <citation type="submission" date="2022-07" db="EMBL/GenBank/DDBJ databases">
        <title>Genome analysis of Parmales, a sister group of diatoms, reveals the evolutionary specialization of diatoms from phago-mixotrophs to photoautotrophs.</title>
        <authorList>
            <person name="Ban H."/>
            <person name="Sato S."/>
            <person name="Yoshikawa S."/>
            <person name="Kazumasa Y."/>
            <person name="Nakamura Y."/>
            <person name="Ichinomiya M."/>
            <person name="Saitoh K."/>
            <person name="Sato N."/>
            <person name="Blanc-Mathieu R."/>
            <person name="Endo H."/>
            <person name="Kuwata A."/>
            <person name="Ogata H."/>
        </authorList>
    </citation>
    <scope>NUCLEOTIDE SEQUENCE</scope>
</reference>
<accession>A0A9W6ZRS7</accession>
<evidence type="ECO:0000313" key="1">
    <source>
        <dbReference type="EMBL" id="GMH55958.1"/>
    </source>
</evidence>
<dbReference type="EMBL" id="BRXZ01004840">
    <property type="protein sequence ID" value="GMH55958.1"/>
    <property type="molecule type" value="Genomic_DNA"/>
</dbReference>
<protein>
    <submittedName>
        <fullName evidence="1">Uncharacterized protein</fullName>
    </submittedName>
</protein>
<dbReference type="Proteomes" id="UP001165082">
    <property type="component" value="Unassembled WGS sequence"/>
</dbReference>
<gene>
    <name evidence="1" type="ORF">TrRE_jg814</name>
</gene>
<comment type="caution">
    <text evidence="1">The sequence shown here is derived from an EMBL/GenBank/DDBJ whole genome shotgun (WGS) entry which is preliminary data.</text>
</comment>
<sequence>MSIVVHCTAVEDVWVKVADLSDVWGDGDVERVCKGARDAFKTFGIGRRKIRDLRVEGGGRGWGERGVVRGLGRSLDEHGEMGEYNIRHPTDGEVEDRVWVDVRRGGRGELWVSANGRGCGERGWRGGRDGKAPLKETVAAGLLEEAGFK</sequence>
<proteinExistence type="predicted"/>
<feature type="non-terminal residue" evidence="1">
    <location>
        <position position="149"/>
    </location>
</feature>
<name>A0A9W6ZRS7_9STRA</name>
<dbReference type="AlphaFoldDB" id="A0A9W6ZRS7"/>
<evidence type="ECO:0000313" key="2">
    <source>
        <dbReference type="Proteomes" id="UP001165082"/>
    </source>
</evidence>